<evidence type="ECO:0000256" key="2">
    <source>
        <dbReference type="ARBA" id="ARBA00006168"/>
    </source>
</evidence>
<comment type="similarity">
    <text evidence="2">Belongs to the rad17/RAD24 family.</text>
</comment>
<evidence type="ECO:0000256" key="3">
    <source>
        <dbReference type="ARBA" id="ARBA00022741"/>
    </source>
</evidence>
<keyword evidence="11" id="KW-1185">Reference proteome</keyword>
<feature type="domain" description="AAA+ ATPase" evidence="9">
    <location>
        <begin position="415"/>
        <end position="595"/>
    </location>
</feature>
<dbReference type="GO" id="GO:0016887">
    <property type="term" value="F:ATP hydrolysis activity"/>
    <property type="evidence" value="ECO:0007669"/>
    <property type="project" value="InterPro"/>
</dbReference>
<evidence type="ECO:0000256" key="7">
    <source>
        <dbReference type="ARBA" id="ARBA00023306"/>
    </source>
</evidence>
<dbReference type="InterPro" id="IPR004582">
    <property type="entry name" value="Checkpoint_prot_Rad17_Rad24"/>
</dbReference>
<proteinExistence type="inferred from homology"/>
<dbReference type="GO" id="GO:0006281">
    <property type="term" value="P:DNA repair"/>
    <property type="evidence" value="ECO:0007669"/>
    <property type="project" value="InterPro"/>
</dbReference>
<evidence type="ECO:0000256" key="8">
    <source>
        <dbReference type="SAM" id="MobiDB-lite"/>
    </source>
</evidence>
<evidence type="ECO:0000256" key="6">
    <source>
        <dbReference type="ARBA" id="ARBA00023242"/>
    </source>
</evidence>
<dbReference type="InterPro" id="IPR027417">
    <property type="entry name" value="P-loop_NTPase"/>
</dbReference>
<keyword evidence="3" id="KW-0547">Nucleotide-binding</keyword>
<evidence type="ECO:0000256" key="5">
    <source>
        <dbReference type="ARBA" id="ARBA00022840"/>
    </source>
</evidence>
<dbReference type="PANTHER" id="PTHR12172:SF1">
    <property type="entry name" value="P-LOOP CONTAINING NUCLEOSIDE TRIPHOSPHATE HYDROLASES SUPERFAMILY PROTEIN"/>
    <property type="match status" value="1"/>
</dbReference>
<keyword evidence="5" id="KW-0067">ATP-binding</keyword>
<dbReference type="SUPFAM" id="SSF52540">
    <property type="entry name" value="P-loop containing nucleoside triphosphate hydrolases"/>
    <property type="match status" value="1"/>
</dbReference>
<evidence type="ECO:0000313" key="10">
    <source>
        <dbReference type="EMBL" id="CAL1381314.1"/>
    </source>
</evidence>
<name>A0AAV2E645_9ROSI</name>
<dbReference type="GO" id="GO:0003689">
    <property type="term" value="F:DNA clamp loader activity"/>
    <property type="evidence" value="ECO:0007669"/>
    <property type="project" value="TreeGrafter"/>
</dbReference>
<dbReference type="GO" id="GO:0003682">
    <property type="term" value="F:chromatin binding"/>
    <property type="evidence" value="ECO:0007669"/>
    <property type="project" value="TreeGrafter"/>
</dbReference>
<dbReference type="Proteomes" id="UP001497516">
    <property type="component" value="Chromosome 4"/>
</dbReference>
<dbReference type="Gene3D" id="1.10.8.60">
    <property type="match status" value="1"/>
</dbReference>
<dbReference type="SMART" id="SM00382">
    <property type="entry name" value="AAA"/>
    <property type="match status" value="1"/>
</dbReference>
<dbReference type="InterPro" id="IPR003593">
    <property type="entry name" value="AAA+_ATPase"/>
</dbReference>
<dbReference type="EMBL" id="OZ034817">
    <property type="protein sequence ID" value="CAL1381314.1"/>
    <property type="molecule type" value="Genomic_DNA"/>
</dbReference>
<feature type="compositionally biased region" description="Basic residues" evidence="8">
    <location>
        <begin position="85"/>
        <end position="94"/>
    </location>
</feature>
<dbReference type="GO" id="GO:0005524">
    <property type="term" value="F:ATP binding"/>
    <property type="evidence" value="ECO:0007669"/>
    <property type="project" value="UniProtKB-KW"/>
</dbReference>
<dbReference type="AlphaFoldDB" id="A0AAV2E645"/>
<accession>A0AAV2E645</accession>
<dbReference type="InterPro" id="IPR003959">
    <property type="entry name" value="ATPase_AAA_core"/>
</dbReference>
<keyword evidence="7" id="KW-0131">Cell cycle</keyword>
<feature type="region of interest" description="Disordered" evidence="8">
    <location>
        <begin position="1"/>
        <end position="137"/>
    </location>
</feature>
<evidence type="ECO:0000256" key="4">
    <source>
        <dbReference type="ARBA" id="ARBA00022763"/>
    </source>
</evidence>
<dbReference type="PANTHER" id="PTHR12172">
    <property type="entry name" value="CELL CYCLE CHECKPOINT PROTEIN RAD17"/>
    <property type="match status" value="1"/>
</dbReference>
<dbReference type="GO" id="GO:0000077">
    <property type="term" value="P:DNA damage checkpoint signaling"/>
    <property type="evidence" value="ECO:0007669"/>
    <property type="project" value="TreeGrafter"/>
</dbReference>
<protein>
    <recommendedName>
        <fullName evidence="9">AAA+ ATPase domain-containing protein</fullName>
    </recommendedName>
</protein>
<organism evidence="10 11">
    <name type="scientific">Linum trigynum</name>
    <dbReference type="NCBI Taxonomy" id="586398"/>
    <lineage>
        <taxon>Eukaryota</taxon>
        <taxon>Viridiplantae</taxon>
        <taxon>Streptophyta</taxon>
        <taxon>Embryophyta</taxon>
        <taxon>Tracheophyta</taxon>
        <taxon>Spermatophyta</taxon>
        <taxon>Magnoliopsida</taxon>
        <taxon>eudicotyledons</taxon>
        <taxon>Gunneridae</taxon>
        <taxon>Pentapetalae</taxon>
        <taxon>rosids</taxon>
        <taxon>fabids</taxon>
        <taxon>Malpighiales</taxon>
        <taxon>Linaceae</taxon>
        <taxon>Linum</taxon>
    </lineage>
</organism>
<dbReference type="Pfam" id="PF00004">
    <property type="entry name" value="AAA"/>
    <property type="match status" value="1"/>
</dbReference>
<sequence>MDRSAEGEGEGPVTVVVADSGEDKQPIRRMVRRRLVQSTLFPKKSPEGVKSGGESKKLEDEECNGDLKGVEGRDEEDNCRSSQGSKRRVARKAKASNSHSRTPKKSKGRSSADSTPKKETINGIDLTEDIDVTPPSMPNVRLEAKMADEEYSQKYSGKQLHPFFSLWKGSKRHHVVGDVLRGSDQAIAPPIHVFERDEDAVASLDWTNWELHEKSFVDSACTVEDFYTLRFEASTDNLLFSRFPFVPHMDDLSCWSVADNNVSLDQHLPQGEVLNEELPIVSTVPSDVNDTCCQLITDMETDYKPDESAFGAQVTGESVEEPSVLQHERVTPHCLDDESQVDNRLWTDKYQPKMVREVFSNIEAVNFVNEWLHSWHQKGDGASKFCASEIDLDEQDTDYLCSQSDSEDMEEMGSRKPVLLITGPAGSGKSAAIYACAKEQGYKILEVSTSECRNGVVVKHRFGEALESQFFKRSLESPVKPPRHLMKSSFTHPDNELMQEHENKVFDLESKAGEQNIYELTETCGKSDNTTKTLILFEDVDVVFPEDAGFISAIQHIAHNAKGPVILTSNSDNPALPEKLDRLYVNFKMPTGKDLLQHVYKVCSSETADPRRDVIEQIVECCHGDIRKAIMHAQFWCQGKQSRETGTPKLLGPLIFSPDAAHQLLPKMIPWDCPSQFSELIEKEITKSLLQSEEKDLAVRIIEVKSKAMHGDLVACGFTKDSTEAKKKAMLDRNCLEYDCSNFTGLGAIHDAFVTSTSPVSFSRRNCRRKLDHVVSSDSEDDTGNILILGEIPSDDMSRKNYSSRQADVKSSFTAEEVKDHCYQYSENAVDLHSNQICRSIDISCVPESSFVPETNIDDDTRLSLDQVTSTLEEVSVTNGFDLNLSPVEECLDDCISEPCRISEILGTTCNQLVPTSSFQETEDSQTDFMGVVAGDYQLMDECSRIDFNKKCSAAAAELGSLDEADMVRETWRKLRHPHSDLRNLVASEDKNAPGIVRIACGMSNLVSEAEILLSNCYLPGSSELYIALSEASDPFRWHVEQREMTSNIVQHGFDCYVDDINGLRLKMGQHKINLTLEMLSIGSMVEADSSMMGQVPSARMTSHSEPDITDSLSEGGLAKSGENHSLMFDIVRSIVPSKSHSTIKGESFQDYLSTLSHISRSEASRLSEQGNCLTRRRRTRASQHYLTGGSLSLSPDQISLLDKCNAYRHATGENRTDTRYKKKFF</sequence>
<evidence type="ECO:0000259" key="9">
    <source>
        <dbReference type="SMART" id="SM00382"/>
    </source>
</evidence>
<dbReference type="Gene3D" id="3.40.50.300">
    <property type="entry name" value="P-loop containing nucleotide triphosphate hydrolases"/>
    <property type="match status" value="1"/>
</dbReference>
<evidence type="ECO:0000256" key="1">
    <source>
        <dbReference type="ARBA" id="ARBA00004123"/>
    </source>
</evidence>
<dbReference type="GO" id="GO:0033314">
    <property type="term" value="P:mitotic DNA replication checkpoint signaling"/>
    <property type="evidence" value="ECO:0007669"/>
    <property type="project" value="TreeGrafter"/>
</dbReference>
<keyword evidence="4" id="KW-0227">DNA damage</keyword>
<keyword evidence="6" id="KW-0539">Nucleus</keyword>
<evidence type="ECO:0000313" key="11">
    <source>
        <dbReference type="Proteomes" id="UP001497516"/>
    </source>
</evidence>
<dbReference type="GO" id="GO:0005634">
    <property type="term" value="C:nucleus"/>
    <property type="evidence" value="ECO:0007669"/>
    <property type="project" value="UniProtKB-SubCell"/>
</dbReference>
<reference evidence="10 11" key="1">
    <citation type="submission" date="2024-04" db="EMBL/GenBank/DDBJ databases">
        <authorList>
            <person name="Fracassetti M."/>
        </authorList>
    </citation>
    <scope>NUCLEOTIDE SEQUENCE [LARGE SCALE GENOMIC DNA]</scope>
</reference>
<comment type="subcellular location">
    <subcellularLocation>
        <location evidence="1">Nucleus</location>
    </subcellularLocation>
</comment>
<gene>
    <name evidence="10" type="ORF">LTRI10_LOCUS22699</name>
</gene>